<evidence type="ECO:0000259" key="4">
    <source>
        <dbReference type="SMART" id="SM00672"/>
    </source>
</evidence>
<evidence type="ECO:0000313" key="5">
    <source>
        <dbReference type="EMBL" id="RNA16493.1"/>
    </source>
</evidence>
<dbReference type="SMART" id="SM00672">
    <property type="entry name" value="CAP10"/>
    <property type="match status" value="1"/>
</dbReference>
<name>A0A3M7QYW5_BRAPC</name>
<dbReference type="PANTHER" id="PTHR12203">
    <property type="entry name" value="KDEL LYS-ASP-GLU-LEU CONTAINING - RELATED"/>
    <property type="match status" value="1"/>
</dbReference>
<reference evidence="5 6" key="1">
    <citation type="journal article" date="2018" name="Sci. Rep.">
        <title>Genomic signatures of local adaptation to the degree of environmental predictability in rotifers.</title>
        <authorList>
            <person name="Franch-Gras L."/>
            <person name="Hahn C."/>
            <person name="Garcia-Roger E.M."/>
            <person name="Carmona M.J."/>
            <person name="Serra M."/>
            <person name="Gomez A."/>
        </authorList>
    </citation>
    <scope>NUCLEOTIDE SEQUENCE [LARGE SCALE GENOMIC DNA]</scope>
    <source>
        <strain evidence="5">HYR1</strain>
    </source>
</reference>
<dbReference type="Pfam" id="PF05686">
    <property type="entry name" value="Glyco_transf_90"/>
    <property type="match status" value="1"/>
</dbReference>
<comment type="caution">
    <text evidence="5">The sequence shown here is derived from an EMBL/GenBank/DDBJ whole genome shotgun (WGS) entry which is preliminary data.</text>
</comment>
<accession>A0A3M7QYW5</accession>
<dbReference type="GO" id="GO:0035251">
    <property type="term" value="F:UDP-glucosyltransferase activity"/>
    <property type="evidence" value="ECO:0007669"/>
    <property type="project" value="TreeGrafter"/>
</dbReference>
<feature type="chain" id="PRO_5018089082" evidence="3">
    <location>
        <begin position="19"/>
        <end position="411"/>
    </location>
</feature>
<dbReference type="GO" id="GO:0012505">
    <property type="term" value="C:endomembrane system"/>
    <property type="evidence" value="ECO:0007669"/>
    <property type="project" value="TreeGrafter"/>
</dbReference>
<dbReference type="InterPro" id="IPR051091">
    <property type="entry name" value="O-Glucosyltr/Glycosyltrsf_90"/>
</dbReference>
<dbReference type="STRING" id="10195.A0A3M7QYW5"/>
<dbReference type="GO" id="GO:0035252">
    <property type="term" value="F:UDP-xylosyltransferase activity"/>
    <property type="evidence" value="ECO:0007669"/>
    <property type="project" value="TreeGrafter"/>
</dbReference>
<keyword evidence="2 5" id="KW-0808">Transferase</keyword>
<comment type="similarity">
    <text evidence="1">Belongs to the glycosyltransferase 90 family.</text>
</comment>
<dbReference type="GO" id="GO:0006493">
    <property type="term" value="P:protein O-linked glycosylation"/>
    <property type="evidence" value="ECO:0007669"/>
    <property type="project" value="TreeGrafter"/>
</dbReference>
<sequence length="411" mass="48891">MAKLAVFVLLVSFYSILATKCDPDDVECHEKQKYTREQNDNSQKWEKYLSKIRDALANYQECESTNCSCFKKRLNYDLSPWQKTGISRDLFKQAAKIPRLSHYQIIDHKLYRNNDKFFPFRNSGIEHFLLKIAKNLPDTEFIVNTQDWPQTSVWTEPKIPIFSFSKVDSQNSDIMYPAWTFWEGGPAVWPIYPNGLGRWDEQCKIIPKEAKKWPWGKKVSKGFFRGSRTSGERDPLVLLSRAEPDLVDAQYTKNQAWRSEADTLGAKPAEEIKLEDHCKYKYLFNFRGVAASFRFKHLFLCNSLVFHVGDEWLEFFYDELKPWVHYIPVRQDLSDAKELLEFVKENDKIAKEIASRYDKKKYFRLKLYFLLRGKTFVIDHLKMEHIYCYWEELITEYTKLLKFKPKLNKKF</sequence>
<evidence type="ECO:0000256" key="3">
    <source>
        <dbReference type="SAM" id="SignalP"/>
    </source>
</evidence>
<feature type="signal peptide" evidence="3">
    <location>
        <begin position="1"/>
        <end position="18"/>
    </location>
</feature>
<evidence type="ECO:0000256" key="2">
    <source>
        <dbReference type="ARBA" id="ARBA00022679"/>
    </source>
</evidence>
<dbReference type="Proteomes" id="UP000276133">
    <property type="component" value="Unassembled WGS sequence"/>
</dbReference>
<dbReference type="GO" id="GO:0045747">
    <property type="term" value="P:positive regulation of Notch signaling pathway"/>
    <property type="evidence" value="ECO:0007669"/>
    <property type="project" value="TreeGrafter"/>
</dbReference>
<dbReference type="InterPro" id="IPR006598">
    <property type="entry name" value="CAP10"/>
</dbReference>
<gene>
    <name evidence="5" type="ORF">BpHYR1_026919</name>
</gene>
<protein>
    <submittedName>
        <fullName evidence="5">O-glucosyltransferase 1</fullName>
    </submittedName>
</protein>
<organism evidence="5 6">
    <name type="scientific">Brachionus plicatilis</name>
    <name type="common">Marine rotifer</name>
    <name type="synonym">Brachionus muelleri</name>
    <dbReference type="NCBI Taxonomy" id="10195"/>
    <lineage>
        <taxon>Eukaryota</taxon>
        <taxon>Metazoa</taxon>
        <taxon>Spiralia</taxon>
        <taxon>Gnathifera</taxon>
        <taxon>Rotifera</taxon>
        <taxon>Eurotatoria</taxon>
        <taxon>Monogononta</taxon>
        <taxon>Pseudotrocha</taxon>
        <taxon>Ploima</taxon>
        <taxon>Brachionidae</taxon>
        <taxon>Brachionus</taxon>
    </lineage>
</organism>
<keyword evidence="3" id="KW-0732">Signal</keyword>
<dbReference type="AlphaFoldDB" id="A0A3M7QYW5"/>
<dbReference type="EMBL" id="REGN01004695">
    <property type="protein sequence ID" value="RNA16493.1"/>
    <property type="molecule type" value="Genomic_DNA"/>
</dbReference>
<proteinExistence type="inferred from homology"/>
<feature type="domain" description="Glycosyl transferase CAP10" evidence="4">
    <location>
        <begin position="135"/>
        <end position="404"/>
    </location>
</feature>
<keyword evidence="6" id="KW-1185">Reference proteome</keyword>
<evidence type="ECO:0000313" key="6">
    <source>
        <dbReference type="Proteomes" id="UP000276133"/>
    </source>
</evidence>
<dbReference type="PANTHER" id="PTHR12203:SF35">
    <property type="entry name" value="PROTEIN O-GLUCOSYLTRANSFERASE 1"/>
    <property type="match status" value="1"/>
</dbReference>
<dbReference type="OrthoDB" id="202415at2759"/>
<evidence type="ECO:0000256" key="1">
    <source>
        <dbReference type="ARBA" id="ARBA00010118"/>
    </source>
</evidence>